<dbReference type="SUPFAM" id="SSF51905">
    <property type="entry name" value="FAD/NAD(P)-binding domain"/>
    <property type="match status" value="1"/>
</dbReference>
<gene>
    <name evidence="1" type="ORF">AVT10_16620</name>
</gene>
<dbReference type="Gene3D" id="3.50.50.60">
    <property type="entry name" value="FAD/NAD(P)-binding domain"/>
    <property type="match status" value="2"/>
</dbReference>
<dbReference type="InterPro" id="IPR006905">
    <property type="entry name" value="Flavin_halogenase"/>
</dbReference>
<comment type="caution">
    <text evidence="1">The sequence shown here is derived from an EMBL/GenBank/DDBJ whole genome shotgun (WGS) entry which is preliminary data.</text>
</comment>
<dbReference type="Pfam" id="PF04820">
    <property type="entry name" value="Trp_halogenase"/>
    <property type="match status" value="2"/>
</dbReference>
<keyword evidence="2" id="KW-1185">Reference proteome</keyword>
<reference evidence="2" key="1">
    <citation type="submission" date="2016-01" db="EMBL/GenBank/DDBJ databases">
        <title>Draft genome of Chromobacterium sp. F49.</title>
        <authorList>
            <person name="Hong K.W."/>
        </authorList>
    </citation>
    <scope>NUCLEOTIDE SEQUENCE [LARGE SCALE GENOMIC DNA]</scope>
    <source>
        <strain evidence="2">CN3</strain>
    </source>
</reference>
<sequence>MNVRSALRSVAVVGGGPVALVSAVAVKQALPAAEVTLVPAPVPADALADRFPLALPSVHDVLARIGMPPDLLLARGVARPRYASVFADWSREGTDWMVGDDAAATLAAGRLSALWLRARNARERVPPFHALNPSCVAAAAGITDPRVEPALHLDPARMAKALASIGGQAGVRFAAPFAGVEADDAIRLQDGTRVAADLLIDASGPARLLCSDRAFEDWRDALPADHVSFVPSDDDPGTTDRYRATAKGWHAIWPGVRVETEEDGIIIAPGRLTASFAGRIIALGDAAVQPGPLGRAGFTLALGQLALLLELLPARDPEPLLQAEYNRRAGLQAGRMRDFLGLYYHGRGRIQGSFWHRLRDNSCPASLDRLLAQFARRGQVVPADEELVQRDAWTAVLLGQGMRPERPDPIALSVAPAEAARLLNDLAARLAALDYSA</sequence>
<name>A0ABR5YBS2_9SPHN</name>
<evidence type="ECO:0000313" key="2">
    <source>
        <dbReference type="Proteomes" id="UP000076609"/>
    </source>
</evidence>
<accession>A0ABR5YBS2</accession>
<evidence type="ECO:0000313" key="1">
    <source>
        <dbReference type="EMBL" id="KZE12078.1"/>
    </source>
</evidence>
<proteinExistence type="predicted"/>
<dbReference type="EMBL" id="LQQO01000031">
    <property type="protein sequence ID" value="KZE12078.1"/>
    <property type="molecule type" value="Genomic_DNA"/>
</dbReference>
<protein>
    <recommendedName>
        <fullName evidence="3">Tryptophan halogenase</fullName>
    </recommendedName>
</protein>
<dbReference type="InterPro" id="IPR036188">
    <property type="entry name" value="FAD/NAD-bd_sf"/>
</dbReference>
<dbReference type="Proteomes" id="UP000076609">
    <property type="component" value="Unassembled WGS sequence"/>
</dbReference>
<dbReference type="RefSeq" id="WP_066691407.1">
    <property type="nucleotide sequence ID" value="NZ_LQQO01000031.1"/>
</dbReference>
<evidence type="ECO:0008006" key="3">
    <source>
        <dbReference type="Google" id="ProtNLM"/>
    </source>
</evidence>
<organism evidence="1 2">
    <name type="scientific">Sphingomonas hankookensis</name>
    <dbReference type="NCBI Taxonomy" id="563996"/>
    <lineage>
        <taxon>Bacteria</taxon>
        <taxon>Pseudomonadati</taxon>
        <taxon>Pseudomonadota</taxon>
        <taxon>Alphaproteobacteria</taxon>
        <taxon>Sphingomonadales</taxon>
        <taxon>Sphingomonadaceae</taxon>
        <taxon>Sphingomonas</taxon>
    </lineage>
</organism>